<proteinExistence type="predicted"/>
<dbReference type="EMBL" id="BMAV01008045">
    <property type="protein sequence ID" value="GFY51380.1"/>
    <property type="molecule type" value="Genomic_DNA"/>
</dbReference>
<feature type="compositionally biased region" description="Polar residues" evidence="1">
    <location>
        <begin position="7"/>
        <end position="20"/>
    </location>
</feature>
<gene>
    <name evidence="2" type="ORF">TNIN_268831</name>
</gene>
<feature type="compositionally biased region" description="Basic and acidic residues" evidence="1">
    <location>
        <begin position="36"/>
        <end position="45"/>
    </location>
</feature>
<comment type="caution">
    <text evidence="2">The sequence shown here is derived from an EMBL/GenBank/DDBJ whole genome shotgun (WGS) entry which is preliminary data.</text>
</comment>
<evidence type="ECO:0000313" key="3">
    <source>
        <dbReference type="Proteomes" id="UP000886998"/>
    </source>
</evidence>
<accession>A0A8X6XD41</accession>
<evidence type="ECO:0000313" key="2">
    <source>
        <dbReference type="EMBL" id="GFY51380.1"/>
    </source>
</evidence>
<sequence>MYINGSYFASSNESSPTQHEFNPFTLKTKRSQAGEGEEKEKKEQKSAGIEQKSVPPPSELINGASRCATPGHMASGGKAADVADVLLVGSAGASVACTMGSPQSAPHSENGRRFWMAKVLSDRIGNPTPVWTINPLVTSRQDNVNPGVSGIFCCRKLKSSFFCGLNKHFLIPGCAITKFRLSHFRNRTIDKFRFRFGYE</sequence>
<protein>
    <submittedName>
        <fullName evidence="2">Uncharacterized protein</fullName>
    </submittedName>
</protein>
<dbReference type="AlphaFoldDB" id="A0A8X6XD41"/>
<keyword evidence="3" id="KW-1185">Reference proteome</keyword>
<dbReference type="Proteomes" id="UP000886998">
    <property type="component" value="Unassembled WGS sequence"/>
</dbReference>
<evidence type="ECO:0000256" key="1">
    <source>
        <dbReference type="SAM" id="MobiDB-lite"/>
    </source>
</evidence>
<feature type="region of interest" description="Disordered" evidence="1">
    <location>
        <begin position="1"/>
        <end position="68"/>
    </location>
</feature>
<name>A0A8X6XD41_9ARAC</name>
<reference evidence="2" key="1">
    <citation type="submission" date="2020-08" db="EMBL/GenBank/DDBJ databases">
        <title>Multicomponent nature underlies the extraordinary mechanical properties of spider dragline silk.</title>
        <authorList>
            <person name="Kono N."/>
            <person name="Nakamura H."/>
            <person name="Mori M."/>
            <person name="Yoshida Y."/>
            <person name="Ohtoshi R."/>
            <person name="Malay A.D."/>
            <person name="Moran D.A.P."/>
            <person name="Tomita M."/>
            <person name="Numata K."/>
            <person name="Arakawa K."/>
        </authorList>
    </citation>
    <scope>NUCLEOTIDE SEQUENCE</scope>
</reference>
<organism evidence="2 3">
    <name type="scientific">Trichonephila inaurata madagascariensis</name>
    <dbReference type="NCBI Taxonomy" id="2747483"/>
    <lineage>
        <taxon>Eukaryota</taxon>
        <taxon>Metazoa</taxon>
        <taxon>Ecdysozoa</taxon>
        <taxon>Arthropoda</taxon>
        <taxon>Chelicerata</taxon>
        <taxon>Arachnida</taxon>
        <taxon>Araneae</taxon>
        <taxon>Araneomorphae</taxon>
        <taxon>Entelegynae</taxon>
        <taxon>Araneoidea</taxon>
        <taxon>Nephilidae</taxon>
        <taxon>Trichonephila</taxon>
        <taxon>Trichonephila inaurata</taxon>
    </lineage>
</organism>